<accession>A0A3B0XHB1</accession>
<gene>
    <name evidence="1" type="ORF">MNBD_GAMMA10-1837</name>
</gene>
<reference evidence="1" key="1">
    <citation type="submission" date="2018-06" db="EMBL/GenBank/DDBJ databases">
        <authorList>
            <person name="Zhirakovskaya E."/>
        </authorList>
    </citation>
    <scope>NUCLEOTIDE SEQUENCE</scope>
</reference>
<sequence length="36" mass="3836">VSKPLGTGVVTNEQAAKEYDLLYKLPAAHAVLILNV</sequence>
<protein>
    <submittedName>
        <fullName evidence="1">Uncharacterized protein</fullName>
    </submittedName>
</protein>
<proteinExistence type="predicted"/>
<name>A0A3B0XHB1_9ZZZZ</name>
<dbReference type="AlphaFoldDB" id="A0A3B0XHB1"/>
<evidence type="ECO:0000313" key="1">
    <source>
        <dbReference type="EMBL" id="VAW67678.1"/>
    </source>
</evidence>
<feature type="non-terminal residue" evidence="1">
    <location>
        <position position="1"/>
    </location>
</feature>
<dbReference type="EMBL" id="UOFJ01000287">
    <property type="protein sequence ID" value="VAW67678.1"/>
    <property type="molecule type" value="Genomic_DNA"/>
</dbReference>
<organism evidence="1">
    <name type="scientific">hydrothermal vent metagenome</name>
    <dbReference type="NCBI Taxonomy" id="652676"/>
    <lineage>
        <taxon>unclassified sequences</taxon>
        <taxon>metagenomes</taxon>
        <taxon>ecological metagenomes</taxon>
    </lineage>
</organism>